<dbReference type="InterPro" id="IPR045186">
    <property type="entry name" value="Indole-3-glycerol_P_synth"/>
</dbReference>
<sequence length="349" mass="37270">MDIIITFRVVGIETGGVKSAITNERRNAVIRHCCGTPNLLGCLIISYAERPMLVFLKNFCTPRLAEPAKASNSGAANTNRVQPYLSLPGPFHRALIDYRRTGCFAIIAEICANNLARGPLGSMSDAALARNLASQGAACLSVATDRIGTRDPGRLFRTARRACTLPLLRSEPISHPSQIRESRVWGADCVVLAVAGLTDAAARGLIRAAVSLCMDVMIEVNSRTDIERASRLGCRLVLVDAGTETGLRNIASDIPLGLLMVCKNVSASPTAFERLSLSGASTFLAGGRAVSPRDPDLALSRFSRISSDPTGLGEQGLPAFSEIRSLVATVHSHARDWRRQNSESDGCVS</sequence>
<comment type="caution">
    <text evidence="10">The sequence shown here is derived from an EMBL/GenBank/DDBJ whole genome shotgun (WGS) entry which is preliminary data.</text>
</comment>
<gene>
    <name evidence="10" type="ORF">PY649_33185</name>
</gene>
<evidence type="ECO:0000313" key="10">
    <source>
        <dbReference type="EMBL" id="MDL2403725.1"/>
    </source>
</evidence>
<dbReference type="InterPro" id="IPR013785">
    <property type="entry name" value="Aldolase_TIM"/>
</dbReference>
<dbReference type="RefSeq" id="WP_285873241.1">
    <property type="nucleotide sequence ID" value="NZ_JARFYM010000058.1"/>
</dbReference>
<evidence type="ECO:0000259" key="9">
    <source>
        <dbReference type="Pfam" id="PF00218"/>
    </source>
</evidence>
<keyword evidence="6" id="KW-0822">Tryptophan biosynthesis</keyword>
<dbReference type="PANTHER" id="PTHR22854:SF2">
    <property type="entry name" value="INDOLE-3-GLYCEROL-PHOSPHATE SYNTHASE"/>
    <property type="match status" value="1"/>
</dbReference>
<dbReference type="SUPFAM" id="SSF51366">
    <property type="entry name" value="Ribulose-phoshate binding barrel"/>
    <property type="match status" value="1"/>
</dbReference>
<name>A0ABT7K535_9HYPH</name>
<accession>A0ABT7K535</accession>
<evidence type="ECO:0000256" key="2">
    <source>
        <dbReference type="ARBA" id="ARBA00004696"/>
    </source>
</evidence>
<evidence type="ECO:0000256" key="3">
    <source>
        <dbReference type="ARBA" id="ARBA00012362"/>
    </source>
</evidence>
<evidence type="ECO:0000256" key="5">
    <source>
        <dbReference type="ARBA" id="ARBA00022793"/>
    </source>
</evidence>
<organism evidence="10 11">
    <name type="scientific">Rhizobium mayense</name>
    <dbReference type="NCBI Taxonomy" id="1312184"/>
    <lineage>
        <taxon>Bacteria</taxon>
        <taxon>Pseudomonadati</taxon>
        <taxon>Pseudomonadota</taxon>
        <taxon>Alphaproteobacteria</taxon>
        <taxon>Hyphomicrobiales</taxon>
        <taxon>Rhizobiaceae</taxon>
        <taxon>Rhizobium/Agrobacterium group</taxon>
        <taxon>Rhizobium</taxon>
    </lineage>
</organism>
<keyword evidence="5" id="KW-0210">Decarboxylase</keyword>
<evidence type="ECO:0000256" key="1">
    <source>
        <dbReference type="ARBA" id="ARBA00001633"/>
    </source>
</evidence>
<keyword evidence="11" id="KW-1185">Reference proteome</keyword>
<dbReference type="Gene3D" id="3.20.20.70">
    <property type="entry name" value="Aldolase class I"/>
    <property type="match status" value="1"/>
</dbReference>
<dbReference type="EC" id="4.1.1.48" evidence="3"/>
<evidence type="ECO:0000313" key="11">
    <source>
        <dbReference type="Proteomes" id="UP001172645"/>
    </source>
</evidence>
<evidence type="ECO:0000256" key="8">
    <source>
        <dbReference type="ARBA" id="ARBA00023239"/>
    </source>
</evidence>
<dbReference type="PANTHER" id="PTHR22854">
    <property type="entry name" value="TRYPTOPHAN BIOSYNTHESIS PROTEIN"/>
    <property type="match status" value="1"/>
</dbReference>
<feature type="domain" description="Indole-3-glycerol phosphate synthase" evidence="9">
    <location>
        <begin position="103"/>
        <end position="239"/>
    </location>
</feature>
<evidence type="ECO:0000256" key="6">
    <source>
        <dbReference type="ARBA" id="ARBA00022822"/>
    </source>
</evidence>
<comment type="catalytic activity">
    <reaction evidence="1">
        <text>1-(2-carboxyphenylamino)-1-deoxy-D-ribulose 5-phosphate + H(+) = (1S,2R)-1-C-(indol-3-yl)glycerol 3-phosphate + CO2 + H2O</text>
        <dbReference type="Rhea" id="RHEA:23476"/>
        <dbReference type="ChEBI" id="CHEBI:15377"/>
        <dbReference type="ChEBI" id="CHEBI:15378"/>
        <dbReference type="ChEBI" id="CHEBI:16526"/>
        <dbReference type="ChEBI" id="CHEBI:58613"/>
        <dbReference type="ChEBI" id="CHEBI:58866"/>
        <dbReference type="EC" id="4.1.1.48"/>
    </reaction>
</comment>
<dbReference type="Pfam" id="PF00218">
    <property type="entry name" value="IGPS"/>
    <property type="match status" value="1"/>
</dbReference>
<evidence type="ECO:0000256" key="4">
    <source>
        <dbReference type="ARBA" id="ARBA00022605"/>
    </source>
</evidence>
<keyword evidence="7" id="KW-0057">Aromatic amino acid biosynthesis</keyword>
<keyword evidence="8" id="KW-0456">Lyase</keyword>
<keyword evidence="4" id="KW-0028">Amino-acid biosynthesis</keyword>
<proteinExistence type="predicted"/>
<dbReference type="InterPro" id="IPR011060">
    <property type="entry name" value="RibuloseP-bd_barrel"/>
</dbReference>
<dbReference type="Proteomes" id="UP001172645">
    <property type="component" value="Unassembled WGS sequence"/>
</dbReference>
<dbReference type="EMBL" id="JARFYM010000058">
    <property type="protein sequence ID" value="MDL2403725.1"/>
    <property type="molecule type" value="Genomic_DNA"/>
</dbReference>
<reference evidence="10" key="1">
    <citation type="submission" date="2023-06" db="EMBL/GenBank/DDBJ databases">
        <title>Phylogenetic Diversity of Rhizobium strains.</title>
        <authorList>
            <person name="Moura F.T."/>
            <person name="Helene L.C.F."/>
            <person name="Hungria M."/>
        </authorList>
    </citation>
    <scope>NUCLEOTIDE SEQUENCE</scope>
    <source>
        <strain evidence="10">CCGE526</strain>
    </source>
</reference>
<dbReference type="InterPro" id="IPR013798">
    <property type="entry name" value="Indole-3-glycerol_P_synth_dom"/>
</dbReference>
<evidence type="ECO:0000256" key="7">
    <source>
        <dbReference type="ARBA" id="ARBA00023141"/>
    </source>
</evidence>
<comment type="pathway">
    <text evidence="2">Amino-acid biosynthesis; L-tryptophan biosynthesis; L-tryptophan from chorismate: step 4/5.</text>
</comment>
<protein>
    <recommendedName>
        <fullName evidence="3">indole-3-glycerol-phosphate synthase</fullName>
        <ecNumber evidence="3">4.1.1.48</ecNumber>
    </recommendedName>
</protein>